<keyword evidence="1" id="KW-1133">Transmembrane helix</keyword>
<organism evidence="2 3">
    <name type="scientific">Euroglyphus maynei</name>
    <name type="common">Mayne's house dust mite</name>
    <dbReference type="NCBI Taxonomy" id="6958"/>
    <lineage>
        <taxon>Eukaryota</taxon>
        <taxon>Metazoa</taxon>
        <taxon>Ecdysozoa</taxon>
        <taxon>Arthropoda</taxon>
        <taxon>Chelicerata</taxon>
        <taxon>Arachnida</taxon>
        <taxon>Acari</taxon>
        <taxon>Acariformes</taxon>
        <taxon>Sarcoptiformes</taxon>
        <taxon>Astigmata</taxon>
        <taxon>Psoroptidia</taxon>
        <taxon>Analgoidea</taxon>
        <taxon>Pyroglyphidae</taxon>
        <taxon>Pyroglyphinae</taxon>
        <taxon>Euroglyphus</taxon>
    </lineage>
</organism>
<accession>A0A1Y3B9U6</accession>
<evidence type="ECO:0000313" key="2">
    <source>
        <dbReference type="EMBL" id="OTF76957.1"/>
    </source>
</evidence>
<evidence type="ECO:0000256" key="1">
    <source>
        <dbReference type="SAM" id="Phobius"/>
    </source>
</evidence>
<evidence type="ECO:0000313" key="3">
    <source>
        <dbReference type="Proteomes" id="UP000194236"/>
    </source>
</evidence>
<proteinExistence type="predicted"/>
<dbReference type="EMBL" id="MUJZ01035015">
    <property type="protein sequence ID" value="OTF76957.1"/>
    <property type="molecule type" value="Genomic_DNA"/>
</dbReference>
<feature type="transmembrane region" description="Helical" evidence="1">
    <location>
        <begin position="12"/>
        <end position="30"/>
    </location>
</feature>
<dbReference type="AlphaFoldDB" id="A0A1Y3B9U6"/>
<reference evidence="2 3" key="1">
    <citation type="submission" date="2017-03" db="EMBL/GenBank/DDBJ databases">
        <title>Genome Survey of Euroglyphus maynei.</title>
        <authorList>
            <person name="Arlian L.G."/>
            <person name="Morgan M.S."/>
            <person name="Rider S.D."/>
        </authorList>
    </citation>
    <scope>NUCLEOTIDE SEQUENCE [LARGE SCALE GENOMIC DNA]</scope>
    <source>
        <strain evidence="2">Arlian Lab</strain>
        <tissue evidence="2">Whole body</tissue>
    </source>
</reference>
<dbReference type="Proteomes" id="UP000194236">
    <property type="component" value="Unassembled WGS sequence"/>
</dbReference>
<protein>
    <submittedName>
        <fullName evidence="2">Uncharacterized protein</fullName>
    </submittedName>
</protein>
<feature type="non-terminal residue" evidence="2">
    <location>
        <position position="76"/>
    </location>
</feature>
<gene>
    <name evidence="2" type="ORF">BLA29_014867</name>
</gene>
<keyword evidence="1" id="KW-0812">Transmembrane</keyword>
<keyword evidence="1" id="KW-0472">Membrane</keyword>
<name>A0A1Y3B9U6_EURMA</name>
<sequence>MYQPDQRQQNLIIYGLFGLLLGVASLPFILRKPMTTNESSMKKCLRKNEILFTREELAKHKQLPSILLGFMGIVYN</sequence>
<keyword evidence="3" id="KW-1185">Reference proteome</keyword>
<comment type="caution">
    <text evidence="2">The sequence shown here is derived from an EMBL/GenBank/DDBJ whole genome shotgun (WGS) entry which is preliminary data.</text>
</comment>